<gene>
    <name evidence="2" type="ORF">GCM10007898_23500</name>
</gene>
<keyword evidence="3" id="KW-1185">Reference proteome</keyword>
<feature type="region of interest" description="Disordered" evidence="1">
    <location>
        <begin position="1"/>
        <end position="43"/>
    </location>
</feature>
<comment type="caution">
    <text evidence="2">The sequence shown here is derived from an EMBL/GenBank/DDBJ whole genome shotgun (WGS) entry which is preliminary data.</text>
</comment>
<dbReference type="Proteomes" id="UP001156627">
    <property type="component" value="Unassembled WGS sequence"/>
</dbReference>
<evidence type="ECO:0000256" key="1">
    <source>
        <dbReference type="SAM" id="MobiDB-lite"/>
    </source>
</evidence>
<name>A0ABQ5XAS5_9GAMM</name>
<accession>A0ABQ5XAS5</accession>
<dbReference type="EMBL" id="BSOA01000020">
    <property type="protein sequence ID" value="GLQ88780.1"/>
    <property type="molecule type" value="Genomic_DNA"/>
</dbReference>
<protein>
    <submittedName>
        <fullName evidence="2">Uncharacterized protein</fullName>
    </submittedName>
</protein>
<evidence type="ECO:0000313" key="3">
    <source>
        <dbReference type="Proteomes" id="UP001156627"/>
    </source>
</evidence>
<proteinExistence type="predicted"/>
<organism evidence="2 3">
    <name type="scientific">Dyella flagellata</name>
    <dbReference type="NCBI Taxonomy" id="1867833"/>
    <lineage>
        <taxon>Bacteria</taxon>
        <taxon>Pseudomonadati</taxon>
        <taxon>Pseudomonadota</taxon>
        <taxon>Gammaproteobacteria</taxon>
        <taxon>Lysobacterales</taxon>
        <taxon>Rhodanobacteraceae</taxon>
        <taxon>Dyella</taxon>
    </lineage>
</organism>
<reference evidence="3" key="1">
    <citation type="journal article" date="2019" name="Int. J. Syst. Evol. Microbiol.">
        <title>The Global Catalogue of Microorganisms (GCM) 10K type strain sequencing project: providing services to taxonomists for standard genome sequencing and annotation.</title>
        <authorList>
            <consortium name="The Broad Institute Genomics Platform"/>
            <consortium name="The Broad Institute Genome Sequencing Center for Infectious Disease"/>
            <person name="Wu L."/>
            <person name="Ma J."/>
        </authorList>
    </citation>
    <scope>NUCLEOTIDE SEQUENCE [LARGE SCALE GENOMIC DNA]</scope>
    <source>
        <strain evidence="3">NBRC 111981</strain>
    </source>
</reference>
<feature type="compositionally biased region" description="Low complexity" evidence="1">
    <location>
        <begin position="17"/>
        <end position="40"/>
    </location>
</feature>
<evidence type="ECO:0000313" key="2">
    <source>
        <dbReference type="EMBL" id="GLQ88780.1"/>
    </source>
</evidence>
<sequence length="71" mass="7160">MSTDQLPSKGETAACNGSASAGDPGMAAAASEQAGATTDANNSAFGNSFMSYPSIHLQWGDIRQAGASEYE</sequence>